<dbReference type="InterPro" id="IPR037185">
    <property type="entry name" value="EmrE-like"/>
</dbReference>
<feature type="transmembrane region" description="Helical" evidence="3">
    <location>
        <begin position="53"/>
        <end position="74"/>
    </location>
</feature>
<accession>A0ABU1FRQ4</accession>
<feature type="transmembrane region" description="Helical" evidence="3">
    <location>
        <begin position="24"/>
        <end position="47"/>
    </location>
</feature>
<feature type="domain" description="EamA" evidence="4">
    <location>
        <begin position="28"/>
        <end position="159"/>
    </location>
</feature>
<evidence type="ECO:0000256" key="2">
    <source>
        <dbReference type="SAM" id="MobiDB-lite"/>
    </source>
</evidence>
<feature type="transmembrane region" description="Helical" evidence="3">
    <location>
        <begin position="262"/>
        <end position="281"/>
    </location>
</feature>
<dbReference type="RefSeq" id="WP_310536693.1">
    <property type="nucleotide sequence ID" value="NZ_BAAAOC010000010.1"/>
</dbReference>
<comment type="similarity">
    <text evidence="1">Belongs to the EamA transporter family.</text>
</comment>
<feature type="transmembrane region" description="Helical" evidence="3">
    <location>
        <begin position="86"/>
        <end position="108"/>
    </location>
</feature>
<name>A0ABU1FRQ4_9MICC</name>
<feature type="transmembrane region" description="Helical" evidence="3">
    <location>
        <begin position="200"/>
        <end position="219"/>
    </location>
</feature>
<proteinExistence type="inferred from homology"/>
<evidence type="ECO:0000313" key="6">
    <source>
        <dbReference type="Proteomes" id="UP001260872"/>
    </source>
</evidence>
<dbReference type="PANTHER" id="PTHR12715:SF4">
    <property type="entry name" value="EAMA DOMAIN-CONTAINING PROTEIN"/>
    <property type="match status" value="1"/>
</dbReference>
<keyword evidence="6" id="KW-1185">Reference proteome</keyword>
<keyword evidence="3" id="KW-1133">Transmembrane helix</keyword>
<evidence type="ECO:0000313" key="5">
    <source>
        <dbReference type="EMBL" id="MDR5711308.1"/>
    </source>
</evidence>
<reference evidence="6" key="1">
    <citation type="submission" date="2023-07" db="EMBL/GenBank/DDBJ databases">
        <title>Description of three actinobacteria isolated from air of manufacturing shop in a pharmaceutical factory.</title>
        <authorList>
            <person name="Zhang D.-F."/>
        </authorList>
    </citation>
    <scope>NUCLEOTIDE SEQUENCE [LARGE SCALE GENOMIC DNA]</scope>
    <source>
        <strain evidence="6">CCTCC AB 207010</strain>
    </source>
</reference>
<dbReference type="InterPro" id="IPR000620">
    <property type="entry name" value="EamA_dom"/>
</dbReference>
<sequence length="323" mass="33975">MTPRTPAPALPEASGAPSPSRSMLPLGAVLLTVLMWASTFVIMRWAAPDIGPGPLALLRLIAGSATLTLLVLWMRRGRPILPRGRGLWLTAAFGVTWFAVYTLVFNWAGHFLDAGTVAMVVNFAPLMVGIGAVVFFKEEFSRKLYTGMLISLTGIGLITLAGSTGQLALAGLAVAFVAALLYAGGMLLQKLVLRDVDPLTATWLGCMAGTIALLPFAHSTVTAWGELPAETMLAAIYMGIGPSALGFWFWGYAMNHFPTGKVASATLAVPAVVVIMSALTLGEVPPLLAIIGGAVCLTGVGIAQLRRPRRRRPGQATHAAQMT</sequence>
<feature type="region of interest" description="Disordered" evidence="2">
    <location>
        <begin position="1"/>
        <end position="20"/>
    </location>
</feature>
<evidence type="ECO:0000256" key="3">
    <source>
        <dbReference type="SAM" id="Phobius"/>
    </source>
</evidence>
<evidence type="ECO:0000256" key="1">
    <source>
        <dbReference type="ARBA" id="ARBA00007362"/>
    </source>
</evidence>
<comment type="caution">
    <text evidence="5">The sequence shown here is derived from an EMBL/GenBank/DDBJ whole genome shotgun (WGS) entry which is preliminary data.</text>
</comment>
<keyword evidence="3" id="KW-0812">Transmembrane</keyword>
<evidence type="ECO:0000259" key="4">
    <source>
        <dbReference type="Pfam" id="PF00892"/>
    </source>
</evidence>
<protein>
    <submittedName>
        <fullName evidence="5">DMT family transporter</fullName>
    </submittedName>
</protein>
<dbReference type="InterPro" id="IPR052756">
    <property type="entry name" value="Alkyne_AA_exporter"/>
</dbReference>
<dbReference type="Pfam" id="PF00892">
    <property type="entry name" value="EamA"/>
    <property type="match status" value="2"/>
</dbReference>
<keyword evidence="3" id="KW-0472">Membrane</keyword>
<dbReference type="EMBL" id="JAVKGT010000007">
    <property type="protein sequence ID" value="MDR5711308.1"/>
    <property type="molecule type" value="Genomic_DNA"/>
</dbReference>
<feature type="transmembrane region" description="Helical" evidence="3">
    <location>
        <begin position="143"/>
        <end position="161"/>
    </location>
</feature>
<feature type="transmembrane region" description="Helical" evidence="3">
    <location>
        <begin position="114"/>
        <end position="136"/>
    </location>
</feature>
<dbReference type="SUPFAM" id="SSF103481">
    <property type="entry name" value="Multidrug resistance efflux transporter EmrE"/>
    <property type="match status" value="2"/>
</dbReference>
<feature type="transmembrane region" description="Helical" evidence="3">
    <location>
        <begin position="231"/>
        <end position="250"/>
    </location>
</feature>
<dbReference type="Proteomes" id="UP001260872">
    <property type="component" value="Unassembled WGS sequence"/>
</dbReference>
<feature type="transmembrane region" description="Helical" evidence="3">
    <location>
        <begin position="287"/>
        <end position="305"/>
    </location>
</feature>
<organism evidence="5 6">
    <name type="scientific">Nesterenkonia flava</name>
    <dbReference type="NCBI Taxonomy" id="469799"/>
    <lineage>
        <taxon>Bacteria</taxon>
        <taxon>Bacillati</taxon>
        <taxon>Actinomycetota</taxon>
        <taxon>Actinomycetes</taxon>
        <taxon>Micrococcales</taxon>
        <taxon>Micrococcaceae</taxon>
        <taxon>Nesterenkonia</taxon>
    </lineage>
</organism>
<dbReference type="PANTHER" id="PTHR12715">
    <property type="entry name" value="TRANSPORTER, DRUG/METABOLITE EXPORTER FAMILY"/>
    <property type="match status" value="1"/>
</dbReference>
<gene>
    <name evidence="5" type="ORF">RH857_04030</name>
</gene>
<feature type="domain" description="EamA" evidence="4">
    <location>
        <begin position="170"/>
        <end position="301"/>
    </location>
</feature>
<feature type="transmembrane region" description="Helical" evidence="3">
    <location>
        <begin position="167"/>
        <end position="188"/>
    </location>
</feature>